<evidence type="ECO:0000256" key="1">
    <source>
        <dbReference type="SAM" id="SignalP"/>
    </source>
</evidence>
<gene>
    <name evidence="3" type="ORF">H8E29_07610</name>
</gene>
<organism evidence="3 4">
    <name type="scientific">Candidatus Desulfolinea nitratireducens</name>
    <dbReference type="NCBI Taxonomy" id="2841698"/>
    <lineage>
        <taxon>Bacteria</taxon>
        <taxon>Bacillati</taxon>
        <taxon>Chloroflexota</taxon>
        <taxon>Anaerolineae</taxon>
        <taxon>Anaerolineales</taxon>
        <taxon>Anaerolineales incertae sedis</taxon>
        <taxon>Candidatus Desulfolinea</taxon>
    </lineage>
</organism>
<feature type="signal peptide" evidence="1">
    <location>
        <begin position="1"/>
        <end position="20"/>
    </location>
</feature>
<accession>A0A8J6TJ49</accession>
<evidence type="ECO:0000313" key="3">
    <source>
        <dbReference type="EMBL" id="MBC8335112.1"/>
    </source>
</evidence>
<dbReference type="Gene3D" id="1.10.1130.10">
    <property type="entry name" value="Flavocytochrome C3, Chain A"/>
    <property type="match status" value="1"/>
</dbReference>
<dbReference type="SUPFAM" id="SSF48695">
    <property type="entry name" value="Multiheme cytochromes"/>
    <property type="match status" value="1"/>
</dbReference>
<keyword evidence="1" id="KW-0732">Signal</keyword>
<dbReference type="Pfam" id="PF22113">
    <property type="entry name" value="Mtrc-MtrF_II-IV_dom"/>
    <property type="match status" value="1"/>
</dbReference>
<protein>
    <recommendedName>
        <fullName evidence="2">Outer membrane cytochrome MtrC/MtrF-like domain-containing protein</fullName>
    </recommendedName>
</protein>
<dbReference type="InterPro" id="IPR036280">
    <property type="entry name" value="Multihaem_cyt_sf"/>
</dbReference>
<feature type="domain" description="Outer membrane cytochrome MtrC/MtrF-like" evidence="2">
    <location>
        <begin position="61"/>
        <end position="173"/>
    </location>
</feature>
<sequence>MKINHLYLTFLLAIILGLSACGPDSVPGNVPTQAPTKPPQVISPTPPTETLDHLKDMFISADNCAACHNNLIDEAGKDVSYAKQWQAGIMAHTVHDPYYRATVSSEIDTHPELQGVIEDKCATCHLPMAHFATQAAGGKTTMFGVDGFLAPENSLHDMAMEGVSCTACHQLAPETYTQNDPTSGHMLFDTESPKGKRPLYGPYSVDEIQAKIMSAASGFLPIQSDHLAISKMCATCHTLYTNYLTVDGSLSETLFPEQTPYLEWENSSFADNTSCQDCHMPTAEGGVILSITGGEARSPFRQHGFAGGNVYMLRILQKMSETTDIRSTAEEIESPVRETLDMLQSKTADLSIDSIEIIDSSLAFSVAVTTEVGHKFPSGYPSRRAWLHVTVIDPSGEIVFESGAVSENGEITHNDNDSDPTLFEPHYLEITESDQVQIYESILQGDSGEVTTGLLYAAKYIKDNRLLPSGFEIASASADIAVHGQAAKDEDFLGGGDITKYIVAVDPAKGPFTITAELLYQSIGYRWAQNLTSYDTAETDEFLGYYDAVPNLPTEIAKEEIITPQ</sequence>
<reference evidence="3 4" key="1">
    <citation type="submission" date="2020-08" db="EMBL/GenBank/DDBJ databases">
        <title>Bridging the membrane lipid divide: bacteria of the FCB group superphylum have the potential to synthesize archaeal ether lipids.</title>
        <authorList>
            <person name="Villanueva L."/>
            <person name="Von Meijenfeldt F.A.B."/>
            <person name="Westbye A.B."/>
            <person name="Yadav S."/>
            <person name="Hopmans E.C."/>
            <person name="Dutilh B.E."/>
            <person name="Sinninghe Damste J.S."/>
        </authorList>
    </citation>
    <scope>NUCLEOTIDE SEQUENCE [LARGE SCALE GENOMIC DNA]</scope>
    <source>
        <strain evidence="3">NIOZ-UU36</strain>
    </source>
</reference>
<dbReference type="Proteomes" id="UP000614469">
    <property type="component" value="Unassembled WGS sequence"/>
</dbReference>
<dbReference type="PROSITE" id="PS51257">
    <property type="entry name" value="PROKAR_LIPOPROTEIN"/>
    <property type="match status" value="1"/>
</dbReference>
<evidence type="ECO:0000259" key="2">
    <source>
        <dbReference type="Pfam" id="PF22113"/>
    </source>
</evidence>
<dbReference type="InterPro" id="IPR054337">
    <property type="entry name" value="Mtrc-MtrF-like_dom_II/IV"/>
</dbReference>
<name>A0A8J6TJ49_9CHLR</name>
<dbReference type="AlphaFoldDB" id="A0A8J6TJ49"/>
<proteinExistence type="predicted"/>
<evidence type="ECO:0000313" key="4">
    <source>
        <dbReference type="Proteomes" id="UP000614469"/>
    </source>
</evidence>
<comment type="caution">
    <text evidence="3">The sequence shown here is derived from an EMBL/GenBank/DDBJ whole genome shotgun (WGS) entry which is preliminary data.</text>
</comment>
<dbReference type="EMBL" id="JACNJN010000092">
    <property type="protein sequence ID" value="MBC8335112.1"/>
    <property type="molecule type" value="Genomic_DNA"/>
</dbReference>
<feature type="chain" id="PRO_5035311062" description="Outer membrane cytochrome MtrC/MtrF-like domain-containing protein" evidence="1">
    <location>
        <begin position="21"/>
        <end position="565"/>
    </location>
</feature>